<dbReference type="Pfam" id="PF00158">
    <property type="entry name" value="Sigma54_activat"/>
    <property type="match status" value="1"/>
</dbReference>
<dbReference type="Proteomes" id="UP000050454">
    <property type="component" value="Unassembled WGS sequence"/>
</dbReference>
<dbReference type="GO" id="GO:0006355">
    <property type="term" value="P:regulation of DNA-templated transcription"/>
    <property type="evidence" value="ECO:0007669"/>
    <property type="project" value="InterPro"/>
</dbReference>
<evidence type="ECO:0000313" key="10">
    <source>
        <dbReference type="Proteomes" id="UP000050454"/>
    </source>
</evidence>
<dbReference type="Gene3D" id="1.10.10.60">
    <property type="entry name" value="Homeodomain-like"/>
    <property type="match status" value="1"/>
</dbReference>
<dbReference type="SMART" id="SM00382">
    <property type="entry name" value="AAA"/>
    <property type="match status" value="1"/>
</dbReference>
<dbReference type="InterPro" id="IPR003593">
    <property type="entry name" value="AAA+_ATPase"/>
</dbReference>
<dbReference type="Pfam" id="PF25601">
    <property type="entry name" value="AAA_lid_14"/>
    <property type="match status" value="1"/>
</dbReference>
<keyword evidence="5" id="KW-0804">Transcription</keyword>
<feature type="modified residue" description="4-aspartylphosphate" evidence="6">
    <location>
        <position position="54"/>
    </location>
</feature>
<reference evidence="9 10" key="1">
    <citation type="submission" date="2015-07" db="EMBL/GenBank/DDBJ databases">
        <title>The draft genome sequence of Leadbetterella sp. JN14-9.</title>
        <authorList>
            <person name="Liu Y."/>
            <person name="Du J."/>
            <person name="Shao Z."/>
        </authorList>
    </citation>
    <scope>NUCLEOTIDE SEQUENCE [LARGE SCALE GENOMIC DNA]</scope>
    <source>
        <strain evidence="9 10">JN14-9</strain>
    </source>
</reference>
<dbReference type="PROSITE" id="PS50110">
    <property type="entry name" value="RESPONSE_REGULATORY"/>
    <property type="match status" value="1"/>
</dbReference>
<evidence type="ECO:0000313" key="9">
    <source>
        <dbReference type="EMBL" id="KPM47318.1"/>
    </source>
</evidence>
<keyword evidence="4" id="KW-0238">DNA-binding</keyword>
<keyword evidence="3" id="KW-0805">Transcription regulation</keyword>
<dbReference type="InterPro" id="IPR009057">
    <property type="entry name" value="Homeodomain-like_sf"/>
</dbReference>
<dbReference type="PROSITE" id="PS00676">
    <property type="entry name" value="SIGMA54_INTERACT_2"/>
    <property type="match status" value="1"/>
</dbReference>
<name>A0A0P7BYW3_9BACT</name>
<evidence type="ECO:0000256" key="3">
    <source>
        <dbReference type="ARBA" id="ARBA00023015"/>
    </source>
</evidence>
<dbReference type="PANTHER" id="PTHR32071:SF113">
    <property type="entry name" value="ALGINATE BIOSYNTHESIS TRANSCRIPTIONAL REGULATORY PROTEIN ALGB"/>
    <property type="match status" value="1"/>
</dbReference>
<dbReference type="Pfam" id="PF00072">
    <property type="entry name" value="Response_reg"/>
    <property type="match status" value="1"/>
</dbReference>
<dbReference type="Gene3D" id="3.40.50.2300">
    <property type="match status" value="1"/>
</dbReference>
<dbReference type="CDD" id="cd00156">
    <property type="entry name" value="REC"/>
    <property type="match status" value="1"/>
</dbReference>
<comment type="caution">
    <text evidence="9">The sequence shown here is derived from an EMBL/GenBank/DDBJ whole genome shotgun (WGS) entry which is preliminary data.</text>
</comment>
<dbReference type="GO" id="GO:0043565">
    <property type="term" value="F:sequence-specific DNA binding"/>
    <property type="evidence" value="ECO:0007669"/>
    <property type="project" value="InterPro"/>
</dbReference>
<dbReference type="FunFam" id="3.40.50.300:FF:000006">
    <property type="entry name" value="DNA-binding transcriptional regulator NtrC"/>
    <property type="match status" value="1"/>
</dbReference>
<sequence>MKDKKLLIIDDDVDILSAARLFLKRHFEEVVIEKNPEKIPFLLNNYEFDLILLDMNFTQDVNTGREGFQWLDRILDLKPKSKVVLFTAYGDVEMAVKAIKLGAKDFVLKPWDNDKLLNTLKGALGEETEEKITGPNLLIGESDAMKAVMETMQRVAQTDANILILGENGTGKDLMAQALHQNSGRKEEPFIRVDLAAIPDTLVESELFGHIKGSFTDAREDRKGKFEEAHKGTLFLDEIGNLSLPIQSKLLTVLQNRQVSRVGENKERKVDFRLISATNSPIFEESTNGKFRQDLLYRINTISLEMPPLRERGNDIILLGEHFLELYAAKYNRPLDGLSHALKKEMLRNPWPGNVRELQHAIERAVILSRNNKLEVEDVFGNVSRMKASTNAELKSYDLEEMEKKLITKALKQFNGNISDAAKELGLSRAALYRRIEKYEI</sequence>
<dbReference type="PANTHER" id="PTHR32071">
    <property type="entry name" value="TRANSCRIPTIONAL REGULATORY PROTEIN"/>
    <property type="match status" value="1"/>
</dbReference>
<evidence type="ECO:0000259" key="7">
    <source>
        <dbReference type="PROSITE" id="PS50045"/>
    </source>
</evidence>
<dbReference type="InterPro" id="IPR025944">
    <property type="entry name" value="Sigma_54_int_dom_CS"/>
</dbReference>
<keyword evidence="6" id="KW-0597">Phosphoprotein</keyword>
<dbReference type="GO" id="GO:0005524">
    <property type="term" value="F:ATP binding"/>
    <property type="evidence" value="ECO:0007669"/>
    <property type="project" value="UniProtKB-KW"/>
</dbReference>
<dbReference type="SUPFAM" id="SSF46689">
    <property type="entry name" value="Homeodomain-like"/>
    <property type="match status" value="1"/>
</dbReference>
<dbReference type="RefSeq" id="WP_055150226.1">
    <property type="nucleotide sequence ID" value="NZ_JXSZ01000012.1"/>
</dbReference>
<dbReference type="InterPro" id="IPR001789">
    <property type="entry name" value="Sig_transdc_resp-reg_receiver"/>
</dbReference>
<evidence type="ECO:0000256" key="6">
    <source>
        <dbReference type="PROSITE-ProRule" id="PRU00169"/>
    </source>
</evidence>
<evidence type="ECO:0000256" key="2">
    <source>
        <dbReference type="ARBA" id="ARBA00022840"/>
    </source>
</evidence>
<evidence type="ECO:0000256" key="1">
    <source>
        <dbReference type="ARBA" id="ARBA00022741"/>
    </source>
</evidence>
<dbReference type="Gene3D" id="1.10.8.60">
    <property type="match status" value="1"/>
</dbReference>
<dbReference type="SUPFAM" id="SSF52172">
    <property type="entry name" value="CheY-like"/>
    <property type="match status" value="1"/>
</dbReference>
<protein>
    <submittedName>
        <fullName evidence="9">ATPase AAA</fullName>
    </submittedName>
</protein>
<dbReference type="InterPro" id="IPR058031">
    <property type="entry name" value="AAA_lid_NorR"/>
</dbReference>
<proteinExistence type="predicted"/>
<keyword evidence="10" id="KW-1185">Reference proteome</keyword>
<dbReference type="InterPro" id="IPR025943">
    <property type="entry name" value="Sigma_54_int_dom_ATP-bd_2"/>
</dbReference>
<gene>
    <name evidence="9" type="ORF">AFM12_16145</name>
</gene>
<dbReference type="SUPFAM" id="SSF52540">
    <property type="entry name" value="P-loop containing nucleoside triphosphate hydrolases"/>
    <property type="match status" value="1"/>
</dbReference>
<organism evidence="9 10">
    <name type="scientific">Jiulongibacter sediminis</name>
    <dbReference type="NCBI Taxonomy" id="1605367"/>
    <lineage>
        <taxon>Bacteria</taxon>
        <taxon>Pseudomonadati</taxon>
        <taxon>Bacteroidota</taxon>
        <taxon>Cytophagia</taxon>
        <taxon>Cytophagales</taxon>
        <taxon>Leadbetterellaceae</taxon>
        <taxon>Jiulongibacter</taxon>
    </lineage>
</organism>
<dbReference type="Gene3D" id="3.40.50.300">
    <property type="entry name" value="P-loop containing nucleotide triphosphate hydrolases"/>
    <property type="match status" value="1"/>
</dbReference>
<dbReference type="PATRIC" id="fig|1605367.3.peg.659"/>
<evidence type="ECO:0000259" key="8">
    <source>
        <dbReference type="PROSITE" id="PS50110"/>
    </source>
</evidence>
<dbReference type="CDD" id="cd00009">
    <property type="entry name" value="AAA"/>
    <property type="match status" value="1"/>
</dbReference>
<dbReference type="SMART" id="SM00448">
    <property type="entry name" value="REC"/>
    <property type="match status" value="1"/>
</dbReference>
<evidence type="ECO:0000256" key="4">
    <source>
        <dbReference type="ARBA" id="ARBA00023125"/>
    </source>
</evidence>
<keyword evidence="1" id="KW-0547">Nucleotide-binding</keyword>
<dbReference type="PROSITE" id="PS50045">
    <property type="entry name" value="SIGMA54_INTERACT_4"/>
    <property type="match status" value="1"/>
</dbReference>
<dbReference type="Pfam" id="PF02954">
    <property type="entry name" value="HTH_8"/>
    <property type="match status" value="1"/>
</dbReference>
<keyword evidence="2" id="KW-0067">ATP-binding</keyword>
<feature type="domain" description="Response regulatory" evidence="8">
    <location>
        <begin position="5"/>
        <end position="124"/>
    </location>
</feature>
<dbReference type="InterPro" id="IPR002197">
    <property type="entry name" value="HTH_Fis"/>
</dbReference>
<dbReference type="InterPro" id="IPR027417">
    <property type="entry name" value="P-loop_NTPase"/>
</dbReference>
<dbReference type="AlphaFoldDB" id="A0A0P7BYW3"/>
<dbReference type="InterPro" id="IPR011006">
    <property type="entry name" value="CheY-like_superfamily"/>
</dbReference>
<accession>A0A0P7BYW3</accession>
<dbReference type="PRINTS" id="PR01590">
    <property type="entry name" value="HTHFIS"/>
</dbReference>
<dbReference type="PROSITE" id="PS00688">
    <property type="entry name" value="SIGMA54_INTERACT_3"/>
    <property type="match status" value="1"/>
</dbReference>
<dbReference type="InterPro" id="IPR002078">
    <property type="entry name" value="Sigma_54_int"/>
</dbReference>
<dbReference type="OrthoDB" id="9782110at2"/>
<dbReference type="EMBL" id="LGTQ01000012">
    <property type="protein sequence ID" value="KPM47318.1"/>
    <property type="molecule type" value="Genomic_DNA"/>
</dbReference>
<evidence type="ECO:0000256" key="5">
    <source>
        <dbReference type="ARBA" id="ARBA00023163"/>
    </source>
</evidence>
<feature type="domain" description="Sigma-54 factor interaction" evidence="7">
    <location>
        <begin position="138"/>
        <end position="367"/>
    </location>
</feature>
<dbReference type="GO" id="GO:0000160">
    <property type="term" value="P:phosphorelay signal transduction system"/>
    <property type="evidence" value="ECO:0007669"/>
    <property type="project" value="InterPro"/>
</dbReference>
<dbReference type="STRING" id="1605367.AFM12_16145"/>